<accession>K2FA84</accession>
<dbReference type="InterPro" id="IPR037135">
    <property type="entry name" value="DUF1653-like_dom_sf"/>
</dbReference>
<dbReference type="AlphaFoldDB" id="K2FA84"/>
<proteinExistence type="predicted"/>
<dbReference type="Gene3D" id="2.30.30.320">
    <property type="entry name" value="DUF1653-like domain"/>
    <property type="match status" value="1"/>
</dbReference>
<gene>
    <name evidence="2" type="ORF">ACD_3C00106G0005</name>
</gene>
<evidence type="ECO:0000313" key="2">
    <source>
        <dbReference type="EMBL" id="EKE28046.1"/>
    </source>
</evidence>
<sequence length="78" mass="9841">MEVKLWKYRHFKWTEIEVIWIWKHSETIEDYVVYRHITKDPITWEENSLWVRPLKMFAETVEKDGKMIPRFEYIEIQP</sequence>
<name>K2FA84_9BACT</name>
<protein>
    <recommendedName>
        <fullName evidence="1">DUF1653 domain-containing protein</fullName>
    </recommendedName>
</protein>
<comment type="caution">
    <text evidence="2">The sequence shown here is derived from an EMBL/GenBank/DDBJ whole genome shotgun (WGS) entry which is preliminary data.</text>
</comment>
<evidence type="ECO:0000259" key="1">
    <source>
        <dbReference type="Pfam" id="PF07866"/>
    </source>
</evidence>
<dbReference type="Pfam" id="PF07866">
    <property type="entry name" value="DUF1653"/>
    <property type="match status" value="1"/>
</dbReference>
<feature type="domain" description="DUF1653" evidence="1">
    <location>
        <begin position="7"/>
        <end position="73"/>
    </location>
</feature>
<dbReference type="InterPro" id="IPR023387">
    <property type="entry name" value="DUF1653-like_dom"/>
</dbReference>
<reference evidence="2" key="1">
    <citation type="journal article" date="2012" name="Science">
        <title>Fermentation, hydrogen, and sulfur metabolism in multiple uncultivated bacterial phyla.</title>
        <authorList>
            <person name="Wrighton K.C."/>
            <person name="Thomas B.C."/>
            <person name="Sharon I."/>
            <person name="Miller C.S."/>
            <person name="Castelle C.J."/>
            <person name="VerBerkmoes N.C."/>
            <person name="Wilkins M.J."/>
            <person name="Hettich R.L."/>
            <person name="Lipton M.S."/>
            <person name="Williams K.H."/>
            <person name="Long P.E."/>
            <person name="Banfield J.F."/>
        </authorList>
    </citation>
    <scope>NUCLEOTIDE SEQUENCE [LARGE SCALE GENOMIC DNA]</scope>
</reference>
<dbReference type="EMBL" id="AMFJ01000380">
    <property type="protein sequence ID" value="EKE28046.1"/>
    <property type="molecule type" value="Genomic_DNA"/>
</dbReference>
<organism evidence="2">
    <name type="scientific">uncultured bacterium</name>
    <name type="common">gcode 4</name>
    <dbReference type="NCBI Taxonomy" id="1234023"/>
    <lineage>
        <taxon>Bacteria</taxon>
        <taxon>environmental samples</taxon>
    </lineage>
</organism>